<sequence length="455" mass="47576">MKAFGRLQMALRTGLHLALRTGLHLALRRHPFVAHAALAALLFAATMLTADGNRSVAAFLAAALAYGSLLARRHHPFLVLAAATVGAGAFIVLTGARGLAFAAPMIALYNAADTTGRRKSLIFGWLAVLGLALAHAAFRPKPFFSWENVALIALCGLALAAGDAARSRRKYIAEVEERARRAERDREDEAHRRVIEERLRIARDLHDAVGHHLALINVQAGVAEQVLSDRPDLAKAALAQIRRSGRAGLSDLSETIGLLRGPDEPTAPTQPTAGLARLEELLESLARSGLQVDRLVTGSEHRLPPAADVTAYRVVQESLTNIRKHAEGSTALVRLTYETDALRIEIENGARTAPAPTPAHPANPTSASPAAAPAITPVLAADSVPSIDARASTGIGTSHGSGAGTDTGGGHGHGIAGMRERVAALGGWMEAGPMAGGGFRVAVRLPASTETGSVS</sequence>
<dbReference type="PANTHER" id="PTHR24421">
    <property type="entry name" value="NITRATE/NITRITE SENSOR PROTEIN NARX-RELATED"/>
    <property type="match status" value="1"/>
</dbReference>
<dbReference type="InterPro" id="IPR003594">
    <property type="entry name" value="HATPase_dom"/>
</dbReference>
<evidence type="ECO:0000313" key="14">
    <source>
        <dbReference type="EMBL" id="MBO2454004.1"/>
    </source>
</evidence>
<feature type="transmembrane region" description="Helical" evidence="10">
    <location>
        <begin position="121"/>
        <end position="138"/>
    </location>
</feature>
<keyword evidence="4" id="KW-0808">Transferase</keyword>
<evidence type="ECO:0000256" key="4">
    <source>
        <dbReference type="ARBA" id="ARBA00022679"/>
    </source>
</evidence>
<evidence type="ECO:0000256" key="3">
    <source>
        <dbReference type="ARBA" id="ARBA00022553"/>
    </source>
</evidence>
<dbReference type="EMBL" id="JAGEOJ010000023">
    <property type="protein sequence ID" value="MBO2454004.1"/>
    <property type="molecule type" value="Genomic_DNA"/>
</dbReference>
<feature type="compositionally biased region" description="Gly residues" evidence="9">
    <location>
        <begin position="397"/>
        <end position="412"/>
    </location>
</feature>
<evidence type="ECO:0000256" key="9">
    <source>
        <dbReference type="SAM" id="MobiDB-lite"/>
    </source>
</evidence>
<feature type="region of interest" description="Disordered" evidence="9">
    <location>
        <begin position="350"/>
        <end position="370"/>
    </location>
</feature>
<dbReference type="Gene3D" id="3.30.565.10">
    <property type="entry name" value="Histidine kinase-like ATPase, C-terminal domain"/>
    <property type="match status" value="1"/>
</dbReference>
<evidence type="ECO:0000313" key="15">
    <source>
        <dbReference type="Proteomes" id="UP000669179"/>
    </source>
</evidence>
<dbReference type="RefSeq" id="WP_208262073.1">
    <property type="nucleotide sequence ID" value="NZ_JAGEOJ010000023.1"/>
</dbReference>
<name>A0A939PPY7_9ACTN</name>
<gene>
    <name evidence="14" type="ORF">J4573_43430</name>
</gene>
<dbReference type="GO" id="GO:0005524">
    <property type="term" value="F:ATP binding"/>
    <property type="evidence" value="ECO:0007669"/>
    <property type="project" value="UniProtKB-KW"/>
</dbReference>
<protein>
    <recommendedName>
        <fullName evidence="2">histidine kinase</fullName>
        <ecNumber evidence="2">2.7.13.3</ecNumber>
    </recommendedName>
</protein>
<organism evidence="14 15">
    <name type="scientific">Actinomadura barringtoniae</name>
    <dbReference type="NCBI Taxonomy" id="1427535"/>
    <lineage>
        <taxon>Bacteria</taxon>
        <taxon>Bacillati</taxon>
        <taxon>Actinomycetota</taxon>
        <taxon>Actinomycetes</taxon>
        <taxon>Streptosporangiales</taxon>
        <taxon>Thermomonosporaceae</taxon>
        <taxon>Actinomadura</taxon>
    </lineage>
</organism>
<evidence type="ECO:0000256" key="10">
    <source>
        <dbReference type="SAM" id="Phobius"/>
    </source>
</evidence>
<comment type="catalytic activity">
    <reaction evidence="1">
        <text>ATP + protein L-histidine = ADP + protein N-phospho-L-histidine.</text>
        <dbReference type="EC" id="2.7.13.3"/>
    </reaction>
</comment>
<dbReference type="PANTHER" id="PTHR24421:SF10">
    <property type="entry name" value="NITRATE_NITRITE SENSOR PROTEIN NARQ"/>
    <property type="match status" value="1"/>
</dbReference>
<dbReference type="InterPro" id="IPR050482">
    <property type="entry name" value="Sensor_HK_TwoCompSys"/>
</dbReference>
<comment type="caution">
    <text evidence="14">The sequence shown here is derived from an EMBL/GenBank/DDBJ whole genome shotgun (WGS) entry which is preliminary data.</text>
</comment>
<dbReference type="SUPFAM" id="SSF55874">
    <property type="entry name" value="ATPase domain of HSP90 chaperone/DNA topoisomerase II/histidine kinase"/>
    <property type="match status" value="2"/>
</dbReference>
<feature type="domain" description="Signal transduction histidine kinase subgroup 3 dimerisation and phosphoacceptor" evidence="12">
    <location>
        <begin position="197"/>
        <end position="263"/>
    </location>
</feature>
<keyword evidence="8" id="KW-0902">Two-component regulatory system</keyword>
<dbReference type="Pfam" id="PF23539">
    <property type="entry name" value="DUF7134"/>
    <property type="match status" value="1"/>
</dbReference>
<dbReference type="GO" id="GO:0000155">
    <property type="term" value="F:phosphorelay sensor kinase activity"/>
    <property type="evidence" value="ECO:0007669"/>
    <property type="project" value="InterPro"/>
</dbReference>
<keyword evidence="10" id="KW-0472">Membrane</keyword>
<keyword evidence="10" id="KW-1133">Transmembrane helix</keyword>
<evidence type="ECO:0000259" key="13">
    <source>
        <dbReference type="Pfam" id="PF23539"/>
    </source>
</evidence>
<evidence type="ECO:0000256" key="6">
    <source>
        <dbReference type="ARBA" id="ARBA00022777"/>
    </source>
</evidence>
<accession>A0A939PPY7</accession>
<dbReference type="Gene3D" id="1.20.5.1930">
    <property type="match status" value="1"/>
</dbReference>
<feature type="domain" description="DUF7134" evidence="13">
    <location>
        <begin position="26"/>
        <end position="169"/>
    </location>
</feature>
<dbReference type="Pfam" id="PF07730">
    <property type="entry name" value="HisKA_3"/>
    <property type="match status" value="1"/>
</dbReference>
<keyword evidence="6" id="KW-0418">Kinase</keyword>
<dbReference type="Proteomes" id="UP000669179">
    <property type="component" value="Unassembled WGS sequence"/>
</dbReference>
<feature type="transmembrane region" description="Helical" evidence="10">
    <location>
        <begin position="144"/>
        <end position="162"/>
    </location>
</feature>
<feature type="transmembrane region" description="Helical" evidence="10">
    <location>
        <begin position="77"/>
        <end position="109"/>
    </location>
</feature>
<dbReference type="GO" id="GO:0016020">
    <property type="term" value="C:membrane"/>
    <property type="evidence" value="ECO:0007669"/>
    <property type="project" value="InterPro"/>
</dbReference>
<evidence type="ECO:0000256" key="2">
    <source>
        <dbReference type="ARBA" id="ARBA00012438"/>
    </source>
</evidence>
<dbReference type="Pfam" id="PF02518">
    <property type="entry name" value="HATPase_c"/>
    <property type="match status" value="1"/>
</dbReference>
<evidence type="ECO:0000256" key="1">
    <source>
        <dbReference type="ARBA" id="ARBA00000085"/>
    </source>
</evidence>
<keyword evidence="5" id="KW-0547">Nucleotide-binding</keyword>
<dbReference type="InterPro" id="IPR036890">
    <property type="entry name" value="HATPase_C_sf"/>
</dbReference>
<evidence type="ECO:0000256" key="8">
    <source>
        <dbReference type="ARBA" id="ARBA00023012"/>
    </source>
</evidence>
<evidence type="ECO:0000256" key="7">
    <source>
        <dbReference type="ARBA" id="ARBA00022840"/>
    </source>
</evidence>
<dbReference type="EC" id="2.7.13.3" evidence="2"/>
<evidence type="ECO:0000259" key="12">
    <source>
        <dbReference type="Pfam" id="PF07730"/>
    </source>
</evidence>
<evidence type="ECO:0000259" key="11">
    <source>
        <dbReference type="Pfam" id="PF02518"/>
    </source>
</evidence>
<reference evidence="14" key="1">
    <citation type="submission" date="2021-03" db="EMBL/GenBank/DDBJ databases">
        <authorList>
            <person name="Kanchanasin P."/>
            <person name="Saeng-In P."/>
            <person name="Phongsopitanun W."/>
            <person name="Yuki M."/>
            <person name="Kudo T."/>
            <person name="Ohkuma M."/>
            <person name="Tanasupawat S."/>
        </authorList>
    </citation>
    <scope>NUCLEOTIDE SEQUENCE</scope>
    <source>
        <strain evidence="14">GKU 128</strain>
    </source>
</reference>
<proteinExistence type="predicted"/>
<keyword evidence="7" id="KW-0067">ATP-binding</keyword>
<dbReference type="InterPro" id="IPR055558">
    <property type="entry name" value="DUF7134"/>
</dbReference>
<feature type="domain" description="Histidine kinase/HSP90-like ATPase" evidence="11">
    <location>
        <begin position="311"/>
        <end position="447"/>
    </location>
</feature>
<evidence type="ECO:0000256" key="5">
    <source>
        <dbReference type="ARBA" id="ARBA00022741"/>
    </source>
</evidence>
<keyword evidence="15" id="KW-1185">Reference proteome</keyword>
<keyword evidence="3" id="KW-0597">Phosphoprotein</keyword>
<keyword evidence="10" id="KW-0812">Transmembrane</keyword>
<dbReference type="GO" id="GO:0046983">
    <property type="term" value="F:protein dimerization activity"/>
    <property type="evidence" value="ECO:0007669"/>
    <property type="project" value="InterPro"/>
</dbReference>
<dbReference type="AlphaFoldDB" id="A0A939PPY7"/>
<dbReference type="CDD" id="cd16917">
    <property type="entry name" value="HATPase_UhpB-NarQ-NarX-like"/>
    <property type="match status" value="1"/>
</dbReference>
<feature type="region of interest" description="Disordered" evidence="9">
    <location>
        <begin position="393"/>
        <end position="412"/>
    </location>
</feature>
<dbReference type="InterPro" id="IPR011712">
    <property type="entry name" value="Sig_transdc_His_kin_sub3_dim/P"/>
</dbReference>